<evidence type="ECO:0000313" key="8">
    <source>
        <dbReference type="Proteomes" id="UP000256856"/>
    </source>
</evidence>
<comment type="subunit">
    <text evidence="4">Homodimer. Part of the ribosomal stalk of the 50S ribosomal subunit. Forms a multimeric L10(L12)X complex, where L10 forms an elongated spine to which 2 to 4 L12 dimers bind in a sequential fashion. Binds GTP-bound translation factors.</text>
</comment>
<keyword evidence="3 4" id="KW-0687">Ribonucleoprotein</keyword>
<dbReference type="Pfam" id="PF16320">
    <property type="entry name" value="Ribosomal_L12_N"/>
    <property type="match status" value="1"/>
</dbReference>
<dbReference type="GO" id="GO:0003735">
    <property type="term" value="F:structural constituent of ribosome"/>
    <property type="evidence" value="ECO:0007669"/>
    <property type="project" value="InterPro"/>
</dbReference>
<evidence type="ECO:0000256" key="1">
    <source>
        <dbReference type="ARBA" id="ARBA00007197"/>
    </source>
</evidence>
<dbReference type="GO" id="GO:0006412">
    <property type="term" value="P:translation"/>
    <property type="evidence" value="ECO:0007669"/>
    <property type="project" value="UniProtKB-UniRule"/>
</dbReference>
<dbReference type="CDD" id="cd00387">
    <property type="entry name" value="Ribosomal_L7_L12"/>
    <property type="match status" value="1"/>
</dbReference>
<dbReference type="EMBL" id="CP028374">
    <property type="protein sequence ID" value="AXN02306.1"/>
    <property type="molecule type" value="Genomic_DNA"/>
</dbReference>
<keyword evidence="8" id="KW-1185">Reference proteome</keyword>
<dbReference type="InterPro" id="IPR008932">
    <property type="entry name" value="Ribosomal_bL12_oligo"/>
</dbReference>
<comment type="function">
    <text evidence="4">Forms part of the ribosomal stalk which helps the ribosome interact with GTP-bound translation factors. Is thus essential for accurate translation.</text>
</comment>
<sequence length="125" mass="13776">MMSINQDQIIDAVSKMSVMDIMKLVSAMEKKFGVSSSSLVANKDTQLIKQVEVEEKTEFDIYLKDFGSNKISVIKAIRSTISLGLKEAKDLVESAPVLIKGSISKIEVDKIKDILEKAGAQIEIK</sequence>
<evidence type="ECO:0000256" key="4">
    <source>
        <dbReference type="HAMAP-Rule" id="MF_00368"/>
    </source>
</evidence>
<name>A0A346E001_9ENTR</name>
<evidence type="ECO:0000259" key="5">
    <source>
        <dbReference type="Pfam" id="PF00542"/>
    </source>
</evidence>
<dbReference type="Gene3D" id="1.20.5.710">
    <property type="entry name" value="Single helix bin"/>
    <property type="match status" value="1"/>
</dbReference>
<dbReference type="GO" id="GO:0003729">
    <property type="term" value="F:mRNA binding"/>
    <property type="evidence" value="ECO:0007669"/>
    <property type="project" value="TreeGrafter"/>
</dbReference>
<reference evidence="7 8" key="1">
    <citation type="submission" date="2018-03" db="EMBL/GenBank/DDBJ databases">
        <title>A parallel universe: an anciently diverged bacterial symbiosis in a Hawaiian planthopper (Hemiptera: Cixiidae) reveals rearranged nutritional responsibilities.</title>
        <authorList>
            <person name="Bennett G."/>
            <person name="Mao M."/>
        </authorList>
    </citation>
    <scope>NUCLEOTIDE SEQUENCE [LARGE SCALE GENOMIC DNA]</scope>
    <source>
        <strain evidence="7 8">OLIH</strain>
    </source>
</reference>
<dbReference type="HAMAP" id="MF_00368">
    <property type="entry name" value="Ribosomal_bL12"/>
    <property type="match status" value="1"/>
</dbReference>
<proteinExistence type="inferred from homology"/>
<comment type="similarity">
    <text evidence="1 4">Belongs to the bacterial ribosomal protein bL12 family.</text>
</comment>
<protein>
    <recommendedName>
        <fullName evidence="4">Large ribosomal subunit protein bL12</fullName>
    </recommendedName>
</protein>
<keyword evidence="2 4" id="KW-0689">Ribosomal protein</keyword>
<feature type="domain" description="Large ribosomal subunit protein bL12 C-terminal" evidence="5">
    <location>
        <begin position="59"/>
        <end position="125"/>
    </location>
</feature>
<dbReference type="KEGG" id="ppet:C9I82_348"/>
<evidence type="ECO:0000259" key="6">
    <source>
        <dbReference type="Pfam" id="PF16320"/>
    </source>
</evidence>
<evidence type="ECO:0000256" key="2">
    <source>
        <dbReference type="ARBA" id="ARBA00022980"/>
    </source>
</evidence>
<dbReference type="Pfam" id="PF00542">
    <property type="entry name" value="Ribosomal_L12"/>
    <property type="match status" value="1"/>
</dbReference>
<dbReference type="InterPro" id="IPR014719">
    <property type="entry name" value="Ribosomal_bL12_C/ClpS-like"/>
</dbReference>
<dbReference type="GO" id="GO:0022625">
    <property type="term" value="C:cytosolic large ribosomal subunit"/>
    <property type="evidence" value="ECO:0007669"/>
    <property type="project" value="TreeGrafter"/>
</dbReference>
<dbReference type="NCBIfam" id="TIGR00855">
    <property type="entry name" value="L12"/>
    <property type="match status" value="1"/>
</dbReference>
<accession>A0A346E001</accession>
<dbReference type="AlphaFoldDB" id="A0A346E001"/>
<dbReference type="SUPFAM" id="SSF48300">
    <property type="entry name" value="Ribosomal protein L7/12, oligomerisation (N-terminal) domain"/>
    <property type="match status" value="1"/>
</dbReference>
<dbReference type="PANTHER" id="PTHR45987:SF4">
    <property type="entry name" value="LARGE RIBOSOMAL SUBUNIT PROTEIN BL12M"/>
    <property type="match status" value="1"/>
</dbReference>
<feature type="domain" description="Large ribosomal subunit protein bL12 oligomerization" evidence="6">
    <location>
        <begin position="6"/>
        <end position="36"/>
    </location>
</feature>
<dbReference type="PANTHER" id="PTHR45987">
    <property type="entry name" value="39S RIBOSOMAL PROTEIN L12"/>
    <property type="match status" value="1"/>
</dbReference>
<dbReference type="Proteomes" id="UP000256856">
    <property type="component" value="Chromosome"/>
</dbReference>
<dbReference type="SUPFAM" id="SSF54736">
    <property type="entry name" value="ClpS-like"/>
    <property type="match status" value="1"/>
</dbReference>
<dbReference type="InterPro" id="IPR000206">
    <property type="entry name" value="Ribosomal_bL12"/>
</dbReference>
<dbReference type="Gene3D" id="3.30.1390.10">
    <property type="match status" value="1"/>
</dbReference>
<evidence type="ECO:0000313" key="7">
    <source>
        <dbReference type="EMBL" id="AXN02306.1"/>
    </source>
</evidence>
<evidence type="ECO:0000256" key="3">
    <source>
        <dbReference type="ARBA" id="ARBA00023274"/>
    </source>
</evidence>
<organism evidence="7 8">
    <name type="scientific">Candidatus Purcelliella pentastirinorum</name>
    <dbReference type="NCBI Taxonomy" id="472834"/>
    <lineage>
        <taxon>Bacteria</taxon>
        <taxon>Pseudomonadati</taxon>
        <taxon>Pseudomonadota</taxon>
        <taxon>Gammaproteobacteria</taxon>
        <taxon>Enterobacterales</taxon>
        <taxon>Enterobacteriaceae</taxon>
        <taxon>Candidatus Purcelliella</taxon>
    </lineage>
</organism>
<dbReference type="InterPro" id="IPR036235">
    <property type="entry name" value="Ribosomal_bL12_oligo_N_sf"/>
</dbReference>
<dbReference type="FunFam" id="3.30.1390.10:FF:000001">
    <property type="entry name" value="50S ribosomal protein L7/L12"/>
    <property type="match status" value="1"/>
</dbReference>
<dbReference type="InterPro" id="IPR013823">
    <property type="entry name" value="Ribosomal_bL12_C"/>
</dbReference>
<gene>
    <name evidence="4" type="primary">rplL</name>
    <name evidence="7" type="ORF">C9I82_348</name>
</gene>